<feature type="non-terminal residue" evidence="2">
    <location>
        <position position="61"/>
    </location>
</feature>
<evidence type="ECO:0000256" key="1">
    <source>
        <dbReference type="SAM" id="MobiDB-lite"/>
    </source>
</evidence>
<gene>
    <name evidence="2" type="ORF">METZ01_LOCUS335617</name>
</gene>
<name>A0A382QB27_9ZZZZ</name>
<feature type="region of interest" description="Disordered" evidence="1">
    <location>
        <begin position="1"/>
        <end position="21"/>
    </location>
</feature>
<evidence type="ECO:0000313" key="2">
    <source>
        <dbReference type="EMBL" id="SVC82763.1"/>
    </source>
</evidence>
<reference evidence="2" key="1">
    <citation type="submission" date="2018-05" db="EMBL/GenBank/DDBJ databases">
        <authorList>
            <person name="Lanie J.A."/>
            <person name="Ng W.-L."/>
            <person name="Kazmierczak K.M."/>
            <person name="Andrzejewski T.M."/>
            <person name="Davidsen T.M."/>
            <person name="Wayne K.J."/>
            <person name="Tettelin H."/>
            <person name="Glass J.I."/>
            <person name="Rusch D."/>
            <person name="Podicherti R."/>
            <person name="Tsui H.-C.T."/>
            <person name="Winkler M.E."/>
        </authorList>
    </citation>
    <scope>NUCLEOTIDE SEQUENCE</scope>
</reference>
<dbReference type="AlphaFoldDB" id="A0A382QB27"/>
<sequence length="61" mass="6716">MIARSTATSKGGGGGGGHIFRKIGRRSVMKARRVVGRVQQEAAHLEVMKRWIPTSVKREVE</sequence>
<accession>A0A382QB27</accession>
<organism evidence="2">
    <name type="scientific">marine metagenome</name>
    <dbReference type="NCBI Taxonomy" id="408172"/>
    <lineage>
        <taxon>unclassified sequences</taxon>
        <taxon>metagenomes</taxon>
        <taxon>ecological metagenomes</taxon>
    </lineage>
</organism>
<protein>
    <submittedName>
        <fullName evidence="2">Uncharacterized protein</fullName>
    </submittedName>
</protein>
<proteinExistence type="predicted"/>
<dbReference type="EMBL" id="UINC01113272">
    <property type="protein sequence ID" value="SVC82763.1"/>
    <property type="molecule type" value="Genomic_DNA"/>
</dbReference>